<reference evidence="3" key="2">
    <citation type="submission" date="2013-12" db="EMBL/GenBank/DDBJ databases">
        <authorList>
            <person name="Yu Y."/>
            <person name="Lee S."/>
            <person name="de Baynast K."/>
            <person name="Wissotski M."/>
            <person name="Liu L."/>
            <person name="Talag J."/>
            <person name="Goicoechea J."/>
            <person name="Angelova A."/>
            <person name="Jetty R."/>
            <person name="Kudrna D."/>
            <person name="Golser W."/>
            <person name="Rivera L."/>
            <person name="Zhang J."/>
            <person name="Wing R."/>
        </authorList>
    </citation>
    <scope>NUCLEOTIDE SEQUENCE</scope>
</reference>
<protein>
    <recommendedName>
        <fullName evidence="1">Dirigent protein</fullName>
    </recommendedName>
</protein>
<keyword evidence="1" id="KW-0052">Apoplast</keyword>
<proteinExistence type="inferred from homology"/>
<organism evidence="2 3">
    <name type="scientific">Leersia perrieri</name>
    <dbReference type="NCBI Taxonomy" id="77586"/>
    <lineage>
        <taxon>Eukaryota</taxon>
        <taxon>Viridiplantae</taxon>
        <taxon>Streptophyta</taxon>
        <taxon>Embryophyta</taxon>
        <taxon>Tracheophyta</taxon>
        <taxon>Spermatophyta</taxon>
        <taxon>Magnoliopsida</taxon>
        <taxon>Liliopsida</taxon>
        <taxon>Poales</taxon>
        <taxon>Poaceae</taxon>
        <taxon>BOP clade</taxon>
        <taxon>Oryzoideae</taxon>
        <taxon>Oryzeae</taxon>
        <taxon>Oryzinae</taxon>
        <taxon>Leersia</taxon>
    </lineage>
</organism>
<dbReference type="Proteomes" id="UP000032180">
    <property type="component" value="Chromosome 12"/>
</dbReference>
<accession>A0A0D9XZE3</accession>
<evidence type="ECO:0000313" key="3">
    <source>
        <dbReference type="Proteomes" id="UP000032180"/>
    </source>
</evidence>
<evidence type="ECO:0000313" key="2">
    <source>
        <dbReference type="EnsemblPlants" id="LPERR12G10230.1"/>
    </source>
</evidence>
<dbReference type="HOGENOM" id="CLU_2430252_0_0_1"/>
<reference evidence="2" key="3">
    <citation type="submission" date="2015-04" db="UniProtKB">
        <authorList>
            <consortium name="EnsemblPlants"/>
        </authorList>
    </citation>
    <scope>IDENTIFICATION</scope>
</reference>
<name>A0A0D9XZE3_9ORYZ</name>
<keyword evidence="3" id="KW-1185">Reference proteome</keyword>
<comment type="function">
    <text evidence="1">Dirigent proteins impart stereoselectivity on the phenoxy radical-coupling reaction, yielding optically active lignans from two molecules of coniferyl alcohol in the biosynthesis of lignans, flavonolignans, and alkaloids and thus plays a central role in plant secondary metabolism.</text>
</comment>
<sequence>MVFKKGRFMGSTLKILGNMGLTKGEWAIAGGTGHFAFAQGVVSYKEFNHLGDLFVRELDVHAIYTPIREVFSQINFPLLINSLVNLHSQCN</sequence>
<dbReference type="STRING" id="77586.A0A0D9XZE3"/>
<dbReference type="EnsemblPlants" id="LPERR12G10230.1">
    <property type="protein sequence ID" value="LPERR12G10230.1"/>
    <property type="gene ID" value="LPERR12G10230"/>
</dbReference>
<comment type="subcellular location">
    <subcellularLocation>
        <location evidence="1">Secreted</location>
        <location evidence="1">Extracellular space</location>
        <location evidence="1">Apoplast</location>
    </subcellularLocation>
</comment>
<reference evidence="2 3" key="1">
    <citation type="submission" date="2012-08" db="EMBL/GenBank/DDBJ databases">
        <title>Oryza genome evolution.</title>
        <authorList>
            <person name="Wing R.A."/>
        </authorList>
    </citation>
    <scope>NUCLEOTIDE SEQUENCE</scope>
</reference>
<dbReference type="Gramene" id="LPERR12G10230.1">
    <property type="protein sequence ID" value="LPERR12G10230.1"/>
    <property type="gene ID" value="LPERR12G10230"/>
</dbReference>
<comment type="subunit">
    <text evidence="1">Homodimer.</text>
</comment>
<dbReference type="GO" id="GO:0048046">
    <property type="term" value="C:apoplast"/>
    <property type="evidence" value="ECO:0007669"/>
    <property type="project" value="UniProtKB-SubCell"/>
</dbReference>
<comment type="similarity">
    <text evidence="1">Belongs to the plant dirigent protein family.</text>
</comment>
<dbReference type="InterPro" id="IPR004265">
    <property type="entry name" value="Dirigent"/>
</dbReference>
<keyword evidence="1" id="KW-0964">Secreted</keyword>
<dbReference type="Pfam" id="PF03018">
    <property type="entry name" value="Dirigent"/>
    <property type="match status" value="1"/>
</dbReference>
<dbReference type="AlphaFoldDB" id="A0A0D9XZE3"/>
<evidence type="ECO:0000256" key="1">
    <source>
        <dbReference type="RuleBase" id="RU363099"/>
    </source>
</evidence>